<evidence type="ECO:0000256" key="1">
    <source>
        <dbReference type="SAM" id="MobiDB-lite"/>
    </source>
</evidence>
<feature type="compositionally biased region" description="Low complexity" evidence="1">
    <location>
        <begin position="112"/>
        <end position="158"/>
    </location>
</feature>
<feature type="transmembrane region" description="Helical" evidence="2">
    <location>
        <begin position="60"/>
        <end position="83"/>
    </location>
</feature>
<accession>A0A6C0H4P3</accession>
<feature type="region of interest" description="Disordered" evidence="1">
    <location>
        <begin position="106"/>
        <end position="164"/>
    </location>
</feature>
<feature type="transmembrane region" description="Helical" evidence="2">
    <location>
        <begin position="21"/>
        <end position="54"/>
    </location>
</feature>
<keyword evidence="2" id="KW-1133">Transmembrane helix</keyword>
<organism evidence="3">
    <name type="scientific">viral metagenome</name>
    <dbReference type="NCBI Taxonomy" id="1070528"/>
    <lineage>
        <taxon>unclassified sequences</taxon>
        <taxon>metagenomes</taxon>
        <taxon>organismal metagenomes</taxon>
    </lineage>
</organism>
<keyword evidence="2" id="KW-0472">Membrane</keyword>
<proteinExistence type="predicted"/>
<dbReference type="AlphaFoldDB" id="A0A6C0H4P3"/>
<sequence>MKNKTNNAMFNKLVNNKITLYIVSIIALLSLIGHIIYSEISAIILFFLVGAIAYNFTKNMTIVLGSAFVVTSIASMTMNLFVYQEGMEGNDSSGNTNTSTNARQNNVASALSNSRDSTDSTDNTNSTNSTNTNSTNTNSTNTNSRNTNSTNTNSTNSTDDTEGLSQLTPALLDNIPNKEQMQKQLGKATEMEQAYDNLEKIMGKENIQSISTDTKDLIKQQNDLIKQLKTMTPALNDAMSSLGNLDLSKLTNMFSSATKSLSEMKA</sequence>
<name>A0A6C0H4P3_9ZZZZ</name>
<dbReference type="EMBL" id="MN739868">
    <property type="protein sequence ID" value="QHT75350.1"/>
    <property type="molecule type" value="Genomic_DNA"/>
</dbReference>
<keyword evidence="2" id="KW-0812">Transmembrane</keyword>
<evidence type="ECO:0000256" key="2">
    <source>
        <dbReference type="SAM" id="Phobius"/>
    </source>
</evidence>
<reference evidence="3" key="1">
    <citation type="journal article" date="2020" name="Nature">
        <title>Giant virus diversity and host interactions through global metagenomics.</title>
        <authorList>
            <person name="Schulz F."/>
            <person name="Roux S."/>
            <person name="Paez-Espino D."/>
            <person name="Jungbluth S."/>
            <person name="Walsh D.A."/>
            <person name="Denef V.J."/>
            <person name="McMahon K.D."/>
            <person name="Konstantinidis K.T."/>
            <person name="Eloe-Fadrosh E.A."/>
            <person name="Kyrpides N.C."/>
            <person name="Woyke T."/>
        </authorList>
    </citation>
    <scope>NUCLEOTIDE SEQUENCE</scope>
    <source>
        <strain evidence="3">GVMAG-M-3300023179-63</strain>
    </source>
</reference>
<protein>
    <submittedName>
        <fullName evidence="3">Uncharacterized protein</fullName>
    </submittedName>
</protein>
<evidence type="ECO:0000313" key="3">
    <source>
        <dbReference type="EMBL" id="QHT75350.1"/>
    </source>
</evidence>